<feature type="domain" description="Chitin-binding type-2" evidence="2">
    <location>
        <begin position="222"/>
        <end position="279"/>
    </location>
</feature>
<reference evidence="3" key="1">
    <citation type="journal article" date="2023" name="PLoS Negl. Trop. Dis.">
        <title>A genome sequence for Biomphalaria pfeifferi, the major vector snail for the human-infecting parasite Schistosoma mansoni.</title>
        <authorList>
            <person name="Bu L."/>
            <person name="Lu L."/>
            <person name="Laidemitt M.R."/>
            <person name="Zhang S.M."/>
            <person name="Mutuku M."/>
            <person name="Mkoji G."/>
            <person name="Steinauer M."/>
            <person name="Loker E.S."/>
        </authorList>
    </citation>
    <scope>NUCLEOTIDE SEQUENCE</scope>
    <source>
        <strain evidence="3">KasaAsao</strain>
    </source>
</reference>
<accession>A0AAD8F3L6</accession>
<keyword evidence="4" id="KW-1185">Reference proteome</keyword>
<feature type="compositionally biased region" description="Pro residues" evidence="1">
    <location>
        <begin position="120"/>
        <end position="132"/>
    </location>
</feature>
<reference evidence="3" key="2">
    <citation type="submission" date="2023-04" db="EMBL/GenBank/DDBJ databases">
        <authorList>
            <person name="Bu L."/>
            <person name="Lu L."/>
            <person name="Laidemitt M.R."/>
            <person name="Zhang S.M."/>
            <person name="Mutuku M."/>
            <person name="Mkoji G."/>
            <person name="Steinauer M."/>
            <person name="Loker E.S."/>
        </authorList>
    </citation>
    <scope>NUCLEOTIDE SEQUENCE</scope>
    <source>
        <strain evidence="3">KasaAsao</strain>
        <tissue evidence="3">Whole Snail</tissue>
    </source>
</reference>
<dbReference type="InterPro" id="IPR002557">
    <property type="entry name" value="Chitin-bd_dom"/>
</dbReference>
<dbReference type="PROSITE" id="PS50940">
    <property type="entry name" value="CHIT_BIND_II"/>
    <property type="match status" value="1"/>
</dbReference>
<dbReference type="GO" id="GO:0005576">
    <property type="term" value="C:extracellular region"/>
    <property type="evidence" value="ECO:0007669"/>
    <property type="project" value="InterPro"/>
</dbReference>
<gene>
    <name evidence="3" type="ORF">Bpfe_021110</name>
</gene>
<protein>
    <submittedName>
        <fullName evidence="3">Sporozoite surface protein 2</fullName>
    </submittedName>
</protein>
<organism evidence="3 4">
    <name type="scientific">Biomphalaria pfeifferi</name>
    <name type="common">Bloodfluke planorb</name>
    <name type="synonym">Freshwater snail</name>
    <dbReference type="NCBI Taxonomy" id="112525"/>
    <lineage>
        <taxon>Eukaryota</taxon>
        <taxon>Metazoa</taxon>
        <taxon>Spiralia</taxon>
        <taxon>Lophotrochozoa</taxon>
        <taxon>Mollusca</taxon>
        <taxon>Gastropoda</taxon>
        <taxon>Heterobranchia</taxon>
        <taxon>Euthyneura</taxon>
        <taxon>Panpulmonata</taxon>
        <taxon>Hygrophila</taxon>
        <taxon>Lymnaeoidea</taxon>
        <taxon>Planorbidae</taxon>
        <taxon>Biomphalaria</taxon>
    </lineage>
</organism>
<dbReference type="EMBL" id="JASAOG010000126">
    <property type="protein sequence ID" value="KAK0049398.1"/>
    <property type="molecule type" value="Genomic_DNA"/>
</dbReference>
<name>A0AAD8F3L6_BIOPF</name>
<feature type="compositionally biased region" description="Pro residues" evidence="1">
    <location>
        <begin position="102"/>
        <end position="112"/>
    </location>
</feature>
<evidence type="ECO:0000256" key="1">
    <source>
        <dbReference type="SAM" id="MobiDB-lite"/>
    </source>
</evidence>
<feature type="compositionally biased region" description="Pro residues" evidence="1">
    <location>
        <begin position="46"/>
        <end position="56"/>
    </location>
</feature>
<feature type="compositionally biased region" description="Low complexity" evidence="1">
    <location>
        <begin position="133"/>
        <end position="144"/>
    </location>
</feature>
<feature type="compositionally biased region" description="Pro residues" evidence="1">
    <location>
        <begin position="64"/>
        <end position="76"/>
    </location>
</feature>
<dbReference type="AlphaFoldDB" id="A0AAD8F3L6"/>
<dbReference type="Proteomes" id="UP001233172">
    <property type="component" value="Unassembled WGS sequence"/>
</dbReference>
<evidence type="ECO:0000313" key="3">
    <source>
        <dbReference type="EMBL" id="KAK0049398.1"/>
    </source>
</evidence>
<feature type="region of interest" description="Disordered" evidence="1">
    <location>
        <begin position="21"/>
        <end position="166"/>
    </location>
</feature>
<comment type="caution">
    <text evidence="3">The sequence shown here is derived from an EMBL/GenBank/DDBJ whole genome shotgun (WGS) entry which is preliminary data.</text>
</comment>
<dbReference type="GO" id="GO:0008061">
    <property type="term" value="F:chitin binding"/>
    <property type="evidence" value="ECO:0007669"/>
    <property type="project" value="InterPro"/>
</dbReference>
<evidence type="ECO:0000313" key="4">
    <source>
        <dbReference type="Proteomes" id="UP001233172"/>
    </source>
</evidence>
<feature type="compositionally biased region" description="Pro residues" evidence="1">
    <location>
        <begin position="84"/>
        <end position="94"/>
    </location>
</feature>
<proteinExistence type="predicted"/>
<evidence type="ECO:0000259" key="2">
    <source>
        <dbReference type="PROSITE" id="PS50940"/>
    </source>
</evidence>
<sequence>MYLDKQKKKKNDLLCSSRHFFGSDQCPNPQQGNYPVPNPNGQNAPNPQPGNYPDPNPNGQYAPNPNPQPGNYPVPNPNRQYAPNPQPGNYPVPNPNRQYAPNPQPGNYPVPNPNGQNAPNPNPQPGNYPVPKPNDQYSDDSQSSNPVPNPVYQPEEDSEENFYKDFPFPSGNIEYYKNNDNSDLNGVLDMFKYEDELEYNPPKDTTQYSKPVYKDADASQGNYKCDAGSNRKFPIEGVCFAYFVCVNLELQYRQCKDGFRFNAASASDASCVPDPTCVTACQDGWEADPNDITYYFLNKQRMPCPEGTYFDRKICGCQFKSMPKSYYQ</sequence>